<dbReference type="PaxDb" id="5507-FOXG_03481P0"/>
<dbReference type="EMBL" id="AFQF01003563">
    <property type="protein sequence ID" value="EGU75048.1"/>
    <property type="molecule type" value="Genomic_DNA"/>
</dbReference>
<dbReference type="OrthoDB" id="2147008at2759"/>
<feature type="transmembrane region" description="Helical" evidence="1">
    <location>
        <begin position="110"/>
        <end position="130"/>
    </location>
</feature>
<proteinExistence type="predicted"/>
<keyword evidence="1" id="KW-0812">Transmembrane</keyword>
<feature type="transmembrane region" description="Helical" evidence="1">
    <location>
        <begin position="81"/>
        <end position="98"/>
    </location>
</feature>
<dbReference type="Pfam" id="PF06993">
    <property type="entry name" value="DUF1304"/>
    <property type="match status" value="1"/>
</dbReference>
<dbReference type="AlphaFoldDB" id="F9G6Z1"/>
<dbReference type="InterPro" id="IPR009732">
    <property type="entry name" value="DUF1304"/>
</dbReference>
<reference evidence="2" key="1">
    <citation type="journal article" date="2012" name="Mol. Plant Microbe Interact.">
        <title>A highly conserved effector in Fusarium oxysporum is required for full virulence on Arabidopsis.</title>
        <authorList>
            <person name="Thatcher L.F."/>
            <person name="Gardiner D.M."/>
            <person name="Kazan K."/>
            <person name="Manners J."/>
        </authorList>
    </citation>
    <scope>NUCLEOTIDE SEQUENCE [LARGE SCALE GENOMIC DNA]</scope>
    <source>
        <strain evidence="2">Fo5176</strain>
    </source>
</reference>
<keyword evidence="1" id="KW-0472">Membrane</keyword>
<evidence type="ECO:0000256" key="1">
    <source>
        <dbReference type="SAM" id="Phobius"/>
    </source>
</evidence>
<gene>
    <name evidence="2" type="ORF">FOXB_14423</name>
</gene>
<dbReference type="STRING" id="660025.F9G6Z1"/>
<dbReference type="PANTHER" id="PTHR38446:SF1">
    <property type="entry name" value="BLL0914 PROTEIN"/>
    <property type="match status" value="1"/>
</dbReference>
<comment type="caution">
    <text evidence="2">The sequence shown here is derived from an EMBL/GenBank/DDBJ whole genome shotgun (WGS) entry which is preliminary data.</text>
</comment>
<protein>
    <submittedName>
        <fullName evidence="2">Uncharacterized protein</fullName>
    </submittedName>
</protein>
<sequence>MGAIGLTASGLVGALHSYILVLEMFLWTKPRGRKAFRLTPEFAEQTKTMAANQGLYNGFLSAGLIWSLLHPNPEFSKQLQIFFNGCVLVAGAYGGLTANKKILYIQAAPAALSLGLVLLDILLSLNRLFIQLFSSEYYLMRSELPLCCDHGRLSYGNPATLLASACLTSHLQAHYRTSTGDCVFMVPLGDWNNKFDMLILSEVQLQFPLLKPNHQTLSEHVRAIEVGAHVFHFVEREVTGSYT</sequence>
<name>F9G6Z1_FUSOF</name>
<accession>F9G6Z1</accession>
<feature type="transmembrane region" description="Helical" evidence="1">
    <location>
        <begin position="6"/>
        <end position="28"/>
    </location>
</feature>
<dbReference type="PANTHER" id="PTHR38446">
    <property type="entry name" value="BLL0914 PROTEIN"/>
    <property type="match status" value="1"/>
</dbReference>
<organism evidence="2">
    <name type="scientific">Fusarium oxysporum (strain Fo5176)</name>
    <name type="common">Fusarium vascular wilt</name>
    <dbReference type="NCBI Taxonomy" id="660025"/>
    <lineage>
        <taxon>Eukaryota</taxon>
        <taxon>Fungi</taxon>
        <taxon>Dikarya</taxon>
        <taxon>Ascomycota</taxon>
        <taxon>Pezizomycotina</taxon>
        <taxon>Sordariomycetes</taxon>
        <taxon>Hypocreomycetidae</taxon>
        <taxon>Hypocreales</taxon>
        <taxon>Nectriaceae</taxon>
        <taxon>Fusarium</taxon>
        <taxon>Fusarium oxysporum species complex</taxon>
    </lineage>
</organism>
<keyword evidence="1" id="KW-1133">Transmembrane helix</keyword>
<feature type="transmembrane region" description="Helical" evidence="1">
    <location>
        <begin position="49"/>
        <end position="69"/>
    </location>
</feature>
<evidence type="ECO:0000313" key="2">
    <source>
        <dbReference type="EMBL" id="EGU75048.1"/>
    </source>
</evidence>